<feature type="domain" description="HD Cas3-type" evidence="11">
    <location>
        <begin position="16"/>
        <end position="201"/>
    </location>
</feature>
<dbReference type="SUPFAM" id="SSF109604">
    <property type="entry name" value="HD-domain/PDEase-like"/>
    <property type="match status" value="1"/>
</dbReference>
<evidence type="ECO:0000256" key="4">
    <source>
        <dbReference type="ARBA" id="ARBA00022723"/>
    </source>
</evidence>
<dbReference type="SMART" id="SM00487">
    <property type="entry name" value="DEXDc"/>
    <property type="match status" value="1"/>
</dbReference>
<comment type="similarity">
    <text evidence="2">In the central section; belongs to the CRISPR-associated helicase Cas3 family.</text>
</comment>
<evidence type="ECO:0000259" key="11">
    <source>
        <dbReference type="PROSITE" id="PS51643"/>
    </source>
</evidence>
<proteinExistence type="inferred from homology"/>
<keyword evidence="13" id="KW-1185">Reference proteome</keyword>
<keyword evidence="5" id="KW-0547">Nucleotide-binding</keyword>
<dbReference type="OrthoDB" id="9810236at2"/>
<dbReference type="GO" id="GO:0016787">
    <property type="term" value="F:hydrolase activity"/>
    <property type="evidence" value="ECO:0007669"/>
    <property type="project" value="UniProtKB-KW"/>
</dbReference>
<keyword evidence="9" id="KW-0051">Antiviral defense</keyword>
<evidence type="ECO:0000256" key="2">
    <source>
        <dbReference type="ARBA" id="ARBA00009046"/>
    </source>
</evidence>
<comment type="caution">
    <text evidence="12">The sequence shown here is derived from an EMBL/GenBank/DDBJ whole genome shotgun (WGS) entry which is preliminary data.</text>
</comment>
<evidence type="ECO:0000313" key="13">
    <source>
        <dbReference type="Proteomes" id="UP000029692"/>
    </source>
</evidence>
<dbReference type="GO" id="GO:0046872">
    <property type="term" value="F:metal ion binding"/>
    <property type="evidence" value="ECO:0007669"/>
    <property type="project" value="UniProtKB-KW"/>
</dbReference>
<dbReference type="PROSITE" id="PS51643">
    <property type="entry name" value="HD_CAS3"/>
    <property type="match status" value="1"/>
</dbReference>
<dbReference type="PROSITE" id="PS51192">
    <property type="entry name" value="HELICASE_ATP_BIND_1"/>
    <property type="match status" value="1"/>
</dbReference>
<organism evidence="12 13">
    <name type="scientific">Spirochaeta lutea</name>
    <dbReference type="NCBI Taxonomy" id="1480694"/>
    <lineage>
        <taxon>Bacteria</taxon>
        <taxon>Pseudomonadati</taxon>
        <taxon>Spirochaetota</taxon>
        <taxon>Spirochaetia</taxon>
        <taxon>Spirochaetales</taxon>
        <taxon>Spirochaetaceae</taxon>
        <taxon>Spirochaeta</taxon>
    </lineage>
</organism>
<name>A0A098QX74_9SPIO</name>
<evidence type="ECO:0000313" key="12">
    <source>
        <dbReference type="EMBL" id="KGE72161.1"/>
    </source>
</evidence>
<dbReference type="InterPro" id="IPR038257">
    <property type="entry name" value="CRISPR-assoc_Cas3_HD_sf"/>
</dbReference>
<dbReference type="InterPro" id="IPR006483">
    <property type="entry name" value="CRISPR-assoc_Cas3_HD"/>
</dbReference>
<keyword evidence="7" id="KW-0347">Helicase</keyword>
<dbReference type="InterPro" id="IPR027417">
    <property type="entry name" value="P-loop_NTPase"/>
</dbReference>
<dbReference type="GO" id="GO:0051607">
    <property type="term" value="P:defense response to virus"/>
    <property type="evidence" value="ECO:0007669"/>
    <property type="project" value="UniProtKB-KW"/>
</dbReference>
<dbReference type="InterPro" id="IPR006674">
    <property type="entry name" value="HD_domain"/>
</dbReference>
<dbReference type="Pfam" id="PF01966">
    <property type="entry name" value="HD"/>
    <property type="match status" value="1"/>
</dbReference>
<dbReference type="Gene3D" id="3.40.50.300">
    <property type="entry name" value="P-loop containing nucleotide triphosphate hydrolases"/>
    <property type="match status" value="2"/>
</dbReference>
<dbReference type="SUPFAM" id="SSF52540">
    <property type="entry name" value="P-loop containing nucleoside triphosphate hydrolases"/>
    <property type="match status" value="1"/>
</dbReference>
<evidence type="ECO:0000256" key="7">
    <source>
        <dbReference type="ARBA" id="ARBA00022806"/>
    </source>
</evidence>
<dbReference type="NCBIfam" id="TIGR01587">
    <property type="entry name" value="cas3_core"/>
    <property type="match status" value="1"/>
</dbReference>
<sequence length="762" mass="84915">MMLEYLAHVKQDERGNWEVPHDLLEHLKRVASRAAEYAESFGNTDWARVAGLWHDLGKYKPSFQKYIRAVSGYMSTTNTEGGAGRVDHSIVGAIYAKQRYGLGGENFAKILGYLIAGHHAGLPDYDHTGGVGGALSMRWRETAHLEEALESTIPDEILHVGLPESMPCKLEQNPDTAYLLEENLHLWIRILFSCLVDADFLDTEEYMSPQATSQRRGVSFTIEELKQKLDNYLEELGRISHSGSINQIRASILYQCRTNAKKKPGLFSLTVPTGGGKTLSGMAFALEHALRHGKDRVIVAIPFTSIIEQTAELYRNVFGADAVIEHHSNLNPDTETNVSKLASENWDAPIIVTTNVQLFESIFAARTSACRKLHNIVNSVILLDEAQMLPPQFLQPIISSMRGLVKMFGCTIVLSTATQPVLTGSIDLGLESLTGFSTSDVVEIIEDPESLSKQLKRVEIKNLSTENKRSTWHDIANAMLEHDQVLTIVNSRRDCRELFDLLPPGTIHLSALMCPEHRSRIIKQIKEKLGQGEPLRVVSTQLVEAGVDIDFPIVFRAMAGFDSIAQAAGRCNREGKLDKPGITYIFRPDRDAPPGLLRKGQYAGEEVLQEFAETASSLSPDIFQKYFHTFYSKLNSFDEKGIMTLLGGKRAHEFSFQFRTAAGLFRLIDSTEQRSVVVGYGESMELVGQLEIFGPNRRLMRKLQRYIVSIPHPIAQALAGQGSIRMINGMDGLFVENVFKLYSEVYGLNIDGPNLTVQDFIA</sequence>
<reference evidence="12 13" key="1">
    <citation type="submission" date="2014-05" db="EMBL/GenBank/DDBJ databases">
        <title>De novo Genome Sequence of Spirocheata sp.</title>
        <authorList>
            <person name="Shivani Y."/>
            <person name="Subhash Y."/>
            <person name="Tushar L."/>
            <person name="Sasikala C."/>
            <person name="Ramana C.V."/>
        </authorList>
    </citation>
    <scope>NUCLEOTIDE SEQUENCE [LARGE SCALE GENOMIC DNA]</scope>
    <source>
        <strain evidence="12 13">JC230</strain>
    </source>
</reference>
<dbReference type="Pfam" id="PF00270">
    <property type="entry name" value="DEAD"/>
    <property type="match status" value="1"/>
</dbReference>
<feature type="domain" description="Helicase ATP-binding" evidence="10">
    <location>
        <begin position="258"/>
        <end position="437"/>
    </location>
</feature>
<dbReference type="STRING" id="1480694.DC28_07640"/>
<keyword evidence="4" id="KW-0479">Metal-binding</keyword>
<dbReference type="RefSeq" id="WP_037547372.1">
    <property type="nucleotide sequence ID" value="NZ_JNUP01000060.1"/>
</dbReference>
<evidence type="ECO:0000256" key="5">
    <source>
        <dbReference type="ARBA" id="ARBA00022741"/>
    </source>
</evidence>
<protein>
    <recommendedName>
        <fullName evidence="14">CRISPR-associated protein Cas3</fullName>
    </recommendedName>
</protein>
<dbReference type="GO" id="GO:0004386">
    <property type="term" value="F:helicase activity"/>
    <property type="evidence" value="ECO:0007669"/>
    <property type="project" value="UniProtKB-KW"/>
</dbReference>
<dbReference type="Gene3D" id="1.10.3210.30">
    <property type="match status" value="1"/>
</dbReference>
<evidence type="ECO:0000256" key="8">
    <source>
        <dbReference type="ARBA" id="ARBA00022840"/>
    </source>
</evidence>
<dbReference type="GO" id="GO:0003676">
    <property type="term" value="F:nucleic acid binding"/>
    <property type="evidence" value="ECO:0007669"/>
    <property type="project" value="InterPro"/>
</dbReference>
<dbReference type="Pfam" id="PF22590">
    <property type="entry name" value="Cas3-like_C_2"/>
    <property type="match status" value="1"/>
</dbReference>
<dbReference type="GO" id="GO:0004518">
    <property type="term" value="F:nuclease activity"/>
    <property type="evidence" value="ECO:0007669"/>
    <property type="project" value="UniProtKB-KW"/>
</dbReference>
<dbReference type="NCBIfam" id="TIGR01596">
    <property type="entry name" value="cas3_HD"/>
    <property type="match status" value="1"/>
</dbReference>
<evidence type="ECO:0000256" key="6">
    <source>
        <dbReference type="ARBA" id="ARBA00022801"/>
    </source>
</evidence>
<dbReference type="Proteomes" id="UP000029692">
    <property type="component" value="Unassembled WGS sequence"/>
</dbReference>
<accession>A0A098QX74</accession>
<comment type="similarity">
    <text evidence="1">In the N-terminal section; belongs to the CRISPR-associated nuclease Cas3-HD family.</text>
</comment>
<keyword evidence="3" id="KW-0540">Nuclease</keyword>
<dbReference type="InterPro" id="IPR006474">
    <property type="entry name" value="Helicase_Cas3_CRISPR-ass_core"/>
</dbReference>
<keyword evidence="8" id="KW-0067">ATP-binding</keyword>
<dbReference type="InterPro" id="IPR054712">
    <property type="entry name" value="Cas3-like_dom"/>
</dbReference>
<dbReference type="CDD" id="cd17930">
    <property type="entry name" value="DEXHc_cas3"/>
    <property type="match status" value="1"/>
</dbReference>
<dbReference type="GO" id="GO:0005524">
    <property type="term" value="F:ATP binding"/>
    <property type="evidence" value="ECO:0007669"/>
    <property type="project" value="UniProtKB-KW"/>
</dbReference>
<dbReference type="eggNOG" id="COG1203">
    <property type="taxonomic scope" value="Bacteria"/>
</dbReference>
<evidence type="ECO:0000256" key="9">
    <source>
        <dbReference type="ARBA" id="ARBA00023118"/>
    </source>
</evidence>
<keyword evidence="6" id="KW-0378">Hydrolase</keyword>
<dbReference type="InterPro" id="IPR011545">
    <property type="entry name" value="DEAD/DEAH_box_helicase_dom"/>
</dbReference>
<dbReference type="InterPro" id="IPR014001">
    <property type="entry name" value="Helicase_ATP-bd"/>
</dbReference>
<evidence type="ECO:0008006" key="14">
    <source>
        <dbReference type="Google" id="ProtNLM"/>
    </source>
</evidence>
<dbReference type="CDD" id="cd09641">
    <property type="entry name" value="Cas3''_I"/>
    <property type="match status" value="1"/>
</dbReference>
<evidence type="ECO:0000256" key="1">
    <source>
        <dbReference type="ARBA" id="ARBA00006847"/>
    </source>
</evidence>
<gene>
    <name evidence="12" type="ORF">DC28_07640</name>
</gene>
<evidence type="ECO:0000256" key="3">
    <source>
        <dbReference type="ARBA" id="ARBA00022722"/>
    </source>
</evidence>
<evidence type="ECO:0000259" key="10">
    <source>
        <dbReference type="PROSITE" id="PS51192"/>
    </source>
</evidence>
<dbReference type="AlphaFoldDB" id="A0A098QX74"/>
<dbReference type="EMBL" id="JNUP01000060">
    <property type="protein sequence ID" value="KGE72161.1"/>
    <property type="molecule type" value="Genomic_DNA"/>
</dbReference>